<dbReference type="OrthoDB" id="9767721at2"/>
<dbReference type="GO" id="GO:0051083">
    <property type="term" value="P:'de novo' cotranslational protein folding"/>
    <property type="evidence" value="ECO:0007669"/>
    <property type="project" value="TreeGrafter"/>
</dbReference>
<evidence type="ECO:0000259" key="11">
    <source>
        <dbReference type="Pfam" id="PF00254"/>
    </source>
</evidence>
<evidence type="ECO:0000259" key="13">
    <source>
        <dbReference type="Pfam" id="PF05698"/>
    </source>
</evidence>
<evidence type="ECO:0000256" key="6">
    <source>
        <dbReference type="ARBA" id="ARBA00023110"/>
    </source>
</evidence>
<evidence type="ECO:0000313" key="14">
    <source>
        <dbReference type="EMBL" id="EFL49574.1"/>
    </source>
</evidence>
<dbReference type="RefSeq" id="WP_005996431.1">
    <property type="nucleotide sequence ID" value="NZ_AECZ01000039.1"/>
</dbReference>
<comment type="function">
    <text evidence="10">Involved in protein export. Acts as a chaperone by maintaining the newly synthesized protein in an open conformation. Functions as a peptidyl-prolyl cis-trans isomerase.</text>
</comment>
<evidence type="ECO:0000256" key="5">
    <source>
        <dbReference type="ARBA" id="ARBA00022490"/>
    </source>
</evidence>
<evidence type="ECO:0000313" key="15">
    <source>
        <dbReference type="Proteomes" id="UP000006250"/>
    </source>
</evidence>
<evidence type="ECO:0000256" key="8">
    <source>
        <dbReference type="ARBA" id="ARBA00023235"/>
    </source>
</evidence>
<dbReference type="GO" id="GO:0015031">
    <property type="term" value="P:protein transport"/>
    <property type="evidence" value="ECO:0007669"/>
    <property type="project" value="UniProtKB-UniRule"/>
</dbReference>
<dbReference type="AlphaFoldDB" id="E1K1F9"/>
<evidence type="ECO:0000256" key="7">
    <source>
        <dbReference type="ARBA" id="ARBA00023186"/>
    </source>
</evidence>
<dbReference type="GO" id="GO:0003755">
    <property type="term" value="F:peptidyl-prolyl cis-trans isomerase activity"/>
    <property type="evidence" value="ECO:0007669"/>
    <property type="project" value="UniProtKB-UniRule"/>
</dbReference>
<feature type="domain" description="Trigger factor ribosome-binding bacterial" evidence="12">
    <location>
        <begin position="1"/>
        <end position="143"/>
    </location>
</feature>
<feature type="domain" description="Trigger factor C-terminal" evidence="13">
    <location>
        <begin position="264"/>
        <end position="418"/>
    </location>
</feature>
<comment type="similarity">
    <text evidence="2 10">Belongs to the FKBP-type PPIase family. Tig subfamily.</text>
</comment>
<keyword evidence="7 10" id="KW-0143">Chaperone</keyword>
<dbReference type="GO" id="GO:0005737">
    <property type="term" value="C:cytoplasm"/>
    <property type="evidence" value="ECO:0007669"/>
    <property type="project" value="UniProtKB-SubCell"/>
</dbReference>
<evidence type="ECO:0000256" key="4">
    <source>
        <dbReference type="ARBA" id="ARBA00016902"/>
    </source>
</evidence>
<dbReference type="GO" id="GO:0043022">
    <property type="term" value="F:ribosome binding"/>
    <property type="evidence" value="ECO:0007669"/>
    <property type="project" value="TreeGrafter"/>
</dbReference>
<comment type="caution">
    <text evidence="14">The sequence shown here is derived from an EMBL/GenBank/DDBJ whole genome shotgun (WGS) entry which is preliminary data.</text>
</comment>
<feature type="domain" description="PPIase FKBP-type" evidence="11">
    <location>
        <begin position="159"/>
        <end position="231"/>
    </location>
</feature>
<dbReference type="Gene3D" id="3.10.50.40">
    <property type="match status" value="1"/>
</dbReference>
<accession>E1K1F9</accession>
<evidence type="ECO:0000259" key="12">
    <source>
        <dbReference type="Pfam" id="PF05697"/>
    </source>
</evidence>
<dbReference type="GO" id="GO:0051301">
    <property type="term" value="P:cell division"/>
    <property type="evidence" value="ECO:0007669"/>
    <property type="project" value="UniProtKB-KW"/>
</dbReference>
<dbReference type="InterPro" id="IPR008881">
    <property type="entry name" value="Trigger_fac_ribosome-bd_bac"/>
</dbReference>
<evidence type="ECO:0000256" key="1">
    <source>
        <dbReference type="ARBA" id="ARBA00000971"/>
    </source>
</evidence>
<dbReference type="SUPFAM" id="SSF54534">
    <property type="entry name" value="FKBP-like"/>
    <property type="match status" value="1"/>
</dbReference>
<dbReference type="NCBIfam" id="TIGR00115">
    <property type="entry name" value="tig"/>
    <property type="match status" value="1"/>
</dbReference>
<protein>
    <recommendedName>
        <fullName evidence="4 10">Trigger factor</fullName>
        <shortName evidence="10">TF</shortName>
        <ecNumber evidence="3 10">5.2.1.8</ecNumber>
    </recommendedName>
    <alternativeName>
        <fullName evidence="9 10">PPIase</fullName>
    </alternativeName>
</protein>
<comment type="subcellular location">
    <subcellularLocation>
        <location evidence="10">Cytoplasm</location>
    </subcellularLocation>
    <text evidence="10">About half TF is bound to the ribosome near the polypeptide exit tunnel while the other half is free in the cytoplasm.</text>
</comment>
<dbReference type="PIRSF" id="PIRSF003095">
    <property type="entry name" value="Trigger_factor"/>
    <property type="match status" value="1"/>
</dbReference>
<dbReference type="Gene3D" id="1.10.3120.10">
    <property type="entry name" value="Trigger factor, C-terminal domain"/>
    <property type="match status" value="1"/>
</dbReference>
<evidence type="ECO:0000256" key="3">
    <source>
        <dbReference type="ARBA" id="ARBA00013194"/>
    </source>
</evidence>
<name>E1K1F9_SOLFR</name>
<dbReference type="InterPro" id="IPR027304">
    <property type="entry name" value="Trigger_fact/SurA_dom_sf"/>
</dbReference>
<comment type="domain">
    <text evidence="10">Consists of 3 domains; the N-terminus binds the ribosome, the middle domain has PPIase activity, while the C-terminus has intrinsic chaperone activity on its own.</text>
</comment>
<dbReference type="InterPro" id="IPR037041">
    <property type="entry name" value="Trigger_fac_C_sf"/>
</dbReference>
<dbReference type="InterPro" id="IPR005215">
    <property type="entry name" value="Trig_fac"/>
</dbReference>
<dbReference type="PANTHER" id="PTHR30560:SF3">
    <property type="entry name" value="TRIGGER FACTOR-LIKE PROTEIN TIG, CHLOROPLASTIC"/>
    <property type="match status" value="1"/>
</dbReference>
<dbReference type="GO" id="GO:0044183">
    <property type="term" value="F:protein folding chaperone"/>
    <property type="evidence" value="ECO:0007669"/>
    <property type="project" value="TreeGrafter"/>
</dbReference>
<reference evidence="14 15" key="1">
    <citation type="submission" date="2010-08" db="EMBL/GenBank/DDBJ databases">
        <title>The draft genome of Desulfovibrio fructosovorans JJ.</title>
        <authorList>
            <consortium name="US DOE Joint Genome Institute (JGI-PGF)"/>
            <person name="Lucas S."/>
            <person name="Copeland A."/>
            <person name="Lapidus A."/>
            <person name="Cheng J.-F."/>
            <person name="Bruce D."/>
            <person name="Goodwin L."/>
            <person name="Pitluck S."/>
            <person name="Land M.L."/>
            <person name="Hauser L."/>
            <person name="Chang Y.-J."/>
            <person name="Jeffries C."/>
            <person name="Wall J.D."/>
            <person name="Stahl D.A."/>
            <person name="Arkin A.P."/>
            <person name="Dehal P."/>
            <person name="Stolyar S.M."/>
            <person name="Hazen T.C."/>
            <person name="Woyke T.J."/>
        </authorList>
    </citation>
    <scope>NUCLEOTIDE SEQUENCE [LARGE SCALE GENOMIC DNA]</scope>
    <source>
        <strain evidence="14 15">JJ</strain>
    </source>
</reference>
<dbReference type="InterPro" id="IPR001179">
    <property type="entry name" value="PPIase_FKBP_dom"/>
</dbReference>
<evidence type="ECO:0000256" key="9">
    <source>
        <dbReference type="ARBA" id="ARBA00029986"/>
    </source>
</evidence>
<dbReference type="InterPro" id="IPR036611">
    <property type="entry name" value="Trigger_fac_ribosome-bd_sf"/>
</dbReference>
<dbReference type="Gene3D" id="3.30.70.1050">
    <property type="entry name" value="Trigger factor ribosome-binding domain"/>
    <property type="match status" value="1"/>
</dbReference>
<sequence length="444" mass="48975">MEYNVNQISPVKTQVNVTVPAEEADAALATAVALYRSKADIKGFRKGKVPASVIESRFKKEITAEATTDLINVHINEIMGELKLSPLSGLDVSDAALQKGESLEYTFTFEHAPAFDLPEYKGQAIEEEEVVIGDAEIDAVVERVRKNLAEVKPIADARPAMDGEVVSVTFEAFENGEPIPGVRAENFELSLGEGQALPEFEALIKTIPAGEEGSSEMTFPADFINTDLAGRTVLMKVAVHVIKERLLPEVDDELAKKAGNFENLDKMREAITMSYKKSREDLHRSSAQKKLLDNLLAQVEFPLPESVVEQQLSSMADDFVQKLERQGKSLAGVGKTMEDLEAELKPKAEELVKTQIFLAAVAAKEELSVSPQEMDAFFYRLSTQTGQDVVLLKRYYEDNGLMILVRDKLLADKAADFIYANALVTKVPATEKPEEDDKGYGVRE</sequence>
<keyword evidence="10" id="KW-0131">Cell cycle</keyword>
<comment type="catalytic activity">
    <reaction evidence="1 10">
        <text>[protein]-peptidylproline (omega=180) = [protein]-peptidylproline (omega=0)</text>
        <dbReference type="Rhea" id="RHEA:16237"/>
        <dbReference type="Rhea" id="RHEA-COMP:10747"/>
        <dbReference type="Rhea" id="RHEA-COMP:10748"/>
        <dbReference type="ChEBI" id="CHEBI:83833"/>
        <dbReference type="ChEBI" id="CHEBI:83834"/>
        <dbReference type="EC" id="5.2.1.8"/>
    </reaction>
</comment>
<gene>
    <name evidence="10" type="primary">tig</name>
    <name evidence="14" type="ORF">DesfrDRAFT_3709</name>
</gene>
<dbReference type="EMBL" id="AECZ01000039">
    <property type="protein sequence ID" value="EFL49574.1"/>
    <property type="molecule type" value="Genomic_DNA"/>
</dbReference>
<dbReference type="HAMAP" id="MF_00303">
    <property type="entry name" value="Trigger_factor_Tig"/>
    <property type="match status" value="1"/>
</dbReference>
<dbReference type="STRING" id="596151.DesfrDRAFT_3709"/>
<dbReference type="EC" id="5.2.1.8" evidence="3 10"/>
<keyword evidence="8 10" id="KW-0413">Isomerase</keyword>
<dbReference type="Proteomes" id="UP000006250">
    <property type="component" value="Unassembled WGS sequence"/>
</dbReference>
<keyword evidence="5 10" id="KW-0963">Cytoplasm</keyword>
<dbReference type="InterPro" id="IPR008880">
    <property type="entry name" value="Trigger_fac_C"/>
</dbReference>
<keyword evidence="10" id="KW-0132">Cell division</keyword>
<dbReference type="Pfam" id="PF05698">
    <property type="entry name" value="Trigger_C"/>
    <property type="match status" value="1"/>
</dbReference>
<dbReference type="InterPro" id="IPR046357">
    <property type="entry name" value="PPIase_dom_sf"/>
</dbReference>
<keyword evidence="15" id="KW-1185">Reference proteome</keyword>
<proteinExistence type="inferred from homology"/>
<evidence type="ECO:0000256" key="10">
    <source>
        <dbReference type="HAMAP-Rule" id="MF_00303"/>
    </source>
</evidence>
<dbReference type="SUPFAM" id="SSF102735">
    <property type="entry name" value="Trigger factor ribosome-binding domain"/>
    <property type="match status" value="1"/>
</dbReference>
<dbReference type="Pfam" id="PF05697">
    <property type="entry name" value="Trigger_N"/>
    <property type="match status" value="1"/>
</dbReference>
<keyword evidence="6 10" id="KW-0697">Rotamase</keyword>
<dbReference type="PANTHER" id="PTHR30560">
    <property type="entry name" value="TRIGGER FACTOR CHAPERONE AND PEPTIDYL-PROLYL CIS/TRANS ISOMERASE"/>
    <property type="match status" value="1"/>
</dbReference>
<organism evidence="14 15">
    <name type="scientific">Solidesulfovibrio fructosivorans JJ]</name>
    <dbReference type="NCBI Taxonomy" id="596151"/>
    <lineage>
        <taxon>Bacteria</taxon>
        <taxon>Pseudomonadati</taxon>
        <taxon>Thermodesulfobacteriota</taxon>
        <taxon>Desulfovibrionia</taxon>
        <taxon>Desulfovibrionales</taxon>
        <taxon>Desulfovibrionaceae</taxon>
        <taxon>Solidesulfovibrio</taxon>
    </lineage>
</organism>
<evidence type="ECO:0000256" key="2">
    <source>
        <dbReference type="ARBA" id="ARBA00005464"/>
    </source>
</evidence>
<dbReference type="GO" id="GO:0043335">
    <property type="term" value="P:protein unfolding"/>
    <property type="evidence" value="ECO:0007669"/>
    <property type="project" value="TreeGrafter"/>
</dbReference>
<dbReference type="Pfam" id="PF00254">
    <property type="entry name" value="FKBP_C"/>
    <property type="match status" value="1"/>
</dbReference>
<dbReference type="SUPFAM" id="SSF109998">
    <property type="entry name" value="Triger factor/SurA peptide-binding domain-like"/>
    <property type="match status" value="1"/>
</dbReference>
<dbReference type="eggNOG" id="COG0544">
    <property type="taxonomic scope" value="Bacteria"/>
</dbReference>